<dbReference type="AlphaFoldDB" id="A0A9J6BU11"/>
<feature type="chain" id="PRO_5039933786" description="MD-2-related lipid-recognition domain-containing protein" evidence="1">
    <location>
        <begin position="19"/>
        <end position="154"/>
    </location>
</feature>
<dbReference type="Proteomes" id="UP001107558">
    <property type="component" value="Chromosome 3"/>
</dbReference>
<dbReference type="Gene3D" id="2.60.40.770">
    <property type="match status" value="1"/>
</dbReference>
<gene>
    <name evidence="3" type="ORF">PVAND_003433</name>
</gene>
<dbReference type="InterPro" id="IPR014756">
    <property type="entry name" value="Ig_E-set"/>
</dbReference>
<evidence type="ECO:0000313" key="3">
    <source>
        <dbReference type="EMBL" id="KAG5673377.1"/>
    </source>
</evidence>
<feature type="signal peptide" evidence="1">
    <location>
        <begin position="1"/>
        <end position="18"/>
    </location>
</feature>
<keyword evidence="1" id="KW-0732">Signal</keyword>
<accession>A0A9J6BU11</accession>
<reference evidence="3" key="1">
    <citation type="submission" date="2021-03" db="EMBL/GenBank/DDBJ databases">
        <title>Chromosome level genome of the anhydrobiotic midge Polypedilum vanderplanki.</title>
        <authorList>
            <person name="Yoshida Y."/>
            <person name="Kikawada T."/>
            <person name="Gusev O."/>
        </authorList>
    </citation>
    <scope>NUCLEOTIDE SEQUENCE</scope>
    <source>
        <strain evidence="3">NIAS01</strain>
        <tissue evidence="3">Whole body or cell culture</tissue>
    </source>
</reference>
<name>A0A9J6BU11_POLVA</name>
<evidence type="ECO:0000313" key="4">
    <source>
        <dbReference type="Proteomes" id="UP001107558"/>
    </source>
</evidence>
<protein>
    <recommendedName>
        <fullName evidence="2">MD-2-related lipid-recognition domain-containing protein</fullName>
    </recommendedName>
</protein>
<keyword evidence="4" id="KW-1185">Reference proteome</keyword>
<proteinExistence type="predicted"/>
<dbReference type="SMART" id="SM00737">
    <property type="entry name" value="ML"/>
    <property type="match status" value="1"/>
</dbReference>
<dbReference type="Pfam" id="PF02221">
    <property type="entry name" value="E1_DerP2_DerF2"/>
    <property type="match status" value="1"/>
</dbReference>
<sequence>MFKLIALTVLLALSGANAFWTRCADLPNAVAPREITSPSCSGTSCTVTRGQTLTANAFATFTQVHHRLDVRVRVFVLGVGIEIPMDPPNDNACNSLLLNGVQHGCPTTPGVEKVWVINMPVSQLTPAVSNARVRFELLENSATVACADVTATIL</sequence>
<feature type="domain" description="MD-2-related lipid-recognition" evidence="2">
    <location>
        <begin position="20"/>
        <end position="151"/>
    </location>
</feature>
<evidence type="ECO:0000256" key="1">
    <source>
        <dbReference type="SAM" id="SignalP"/>
    </source>
</evidence>
<organism evidence="3 4">
    <name type="scientific">Polypedilum vanderplanki</name>
    <name type="common">Sleeping chironomid midge</name>
    <dbReference type="NCBI Taxonomy" id="319348"/>
    <lineage>
        <taxon>Eukaryota</taxon>
        <taxon>Metazoa</taxon>
        <taxon>Ecdysozoa</taxon>
        <taxon>Arthropoda</taxon>
        <taxon>Hexapoda</taxon>
        <taxon>Insecta</taxon>
        <taxon>Pterygota</taxon>
        <taxon>Neoptera</taxon>
        <taxon>Endopterygota</taxon>
        <taxon>Diptera</taxon>
        <taxon>Nematocera</taxon>
        <taxon>Chironomoidea</taxon>
        <taxon>Chironomidae</taxon>
        <taxon>Chironominae</taxon>
        <taxon>Polypedilum</taxon>
        <taxon>Polypedilum</taxon>
    </lineage>
</organism>
<evidence type="ECO:0000259" key="2">
    <source>
        <dbReference type="SMART" id="SM00737"/>
    </source>
</evidence>
<dbReference type="SUPFAM" id="SSF81296">
    <property type="entry name" value="E set domains"/>
    <property type="match status" value="1"/>
</dbReference>
<dbReference type="InterPro" id="IPR003172">
    <property type="entry name" value="ML_dom"/>
</dbReference>
<dbReference type="EMBL" id="JADBJN010000003">
    <property type="protein sequence ID" value="KAG5673377.1"/>
    <property type="molecule type" value="Genomic_DNA"/>
</dbReference>
<dbReference type="OrthoDB" id="6489092at2759"/>
<comment type="caution">
    <text evidence="3">The sequence shown here is derived from an EMBL/GenBank/DDBJ whole genome shotgun (WGS) entry which is preliminary data.</text>
</comment>